<proteinExistence type="predicted"/>
<sequence>MEPGVLILVWSFNPQSSSYRSRQSRFLASWQLTLICFVRDMLRSQPPDPCCLRRHRPHSASHFCWLVHTILSESVE</sequence>
<gene>
    <name evidence="1" type="ORF">PXEA_LOCUS18792</name>
</gene>
<dbReference type="EMBL" id="CAAALY010073294">
    <property type="protein sequence ID" value="VEL25352.1"/>
    <property type="molecule type" value="Genomic_DNA"/>
</dbReference>
<keyword evidence="2" id="KW-1185">Reference proteome</keyword>
<dbReference type="AlphaFoldDB" id="A0A448X1E0"/>
<evidence type="ECO:0000313" key="2">
    <source>
        <dbReference type="Proteomes" id="UP000784294"/>
    </source>
</evidence>
<evidence type="ECO:0000313" key="1">
    <source>
        <dbReference type="EMBL" id="VEL25352.1"/>
    </source>
</evidence>
<name>A0A448X1E0_9PLAT</name>
<organism evidence="1 2">
    <name type="scientific">Protopolystoma xenopodis</name>
    <dbReference type="NCBI Taxonomy" id="117903"/>
    <lineage>
        <taxon>Eukaryota</taxon>
        <taxon>Metazoa</taxon>
        <taxon>Spiralia</taxon>
        <taxon>Lophotrochozoa</taxon>
        <taxon>Platyhelminthes</taxon>
        <taxon>Monogenea</taxon>
        <taxon>Polyopisthocotylea</taxon>
        <taxon>Polystomatidea</taxon>
        <taxon>Polystomatidae</taxon>
        <taxon>Protopolystoma</taxon>
    </lineage>
</organism>
<dbReference type="Proteomes" id="UP000784294">
    <property type="component" value="Unassembled WGS sequence"/>
</dbReference>
<comment type="caution">
    <text evidence="1">The sequence shown here is derived from an EMBL/GenBank/DDBJ whole genome shotgun (WGS) entry which is preliminary data.</text>
</comment>
<protein>
    <submittedName>
        <fullName evidence="1">Uncharacterized protein</fullName>
    </submittedName>
</protein>
<reference evidence="1" key="1">
    <citation type="submission" date="2018-11" db="EMBL/GenBank/DDBJ databases">
        <authorList>
            <consortium name="Pathogen Informatics"/>
        </authorList>
    </citation>
    <scope>NUCLEOTIDE SEQUENCE</scope>
</reference>
<accession>A0A448X1E0</accession>